<evidence type="ECO:0000313" key="2">
    <source>
        <dbReference type="Proteomes" id="UP000015106"/>
    </source>
</evidence>
<reference evidence="1" key="2">
    <citation type="submission" date="2018-03" db="EMBL/GenBank/DDBJ databases">
        <title>The Triticum urartu genome reveals the dynamic nature of wheat genome evolution.</title>
        <authorList>
            <person name="Ling H."/>
            <person name="Ma B."/>
            <person name="Shi X."/>
            <person name="Liu H."/>
            <person name="Dong L."/>
            <person name="Sun H."/>
            <person name="Cao Y."/>
            <person name="Gao Q."/>
            <person name="Zheng S."/>
            <person name="Li Y."/>
            <person name="Yu Y."/>
            <person name="Du H."/>
            <person name="Qi M."/>
            <person name="Li Y."/>
            <person name="Yu H."/>
            <person name="Cui Y."/>
            <person name="Wang N."/>
            <person name="Chen C."/>
            <person name="Wu H."/>
            <person name="Zhao Y."/>
            <person name="Zhang J."/>
            <person name="Li Y."/>
            <person name="Zhou W."/>
            <person name="Zhang B."/>
            <person name="Hu W."/>
            <person name="Eijk M."/>
            <person name="Tang J."/>
            <person name="Witsenboer H."/>
            <person name="Zhao S."/>
            <person name="Li Z."/>
            <person name="Zhang A."/>
            <person name="Wang D."/>
            <person name="Liang C."/>
        </authorList>
    </citation>
    <scope>NUCLEOTIDE SEQUENCE [LARGE SCALE GENOMIC DNA]</scope>
    <source>
        <strain evidence="1">cv. G1812</strain>
    </source>
</reference>
<dbReference type="Proteomes" id="UP000015106">
    <property type="component" value="Chromosome 6"/>
</dbReference>
<organism evidence="1 2">
    <name type="scientific">Triticum urartu</name>
    <name type="common">Red wild einkorn</name>
    <name type="synonym">Crithodium urartu</name>
    <dbReference type="NCBI Taxonomy" id="4572"/>
    <lineage>
        <taxon>Eukaryota</taxon>
        <taxon>Viridiplantae</taxon>
        <taxon>Streptophyta</taxon>
        <taxon>Embryophyta</taxon>
        <taxon>Tracheophyta</taxon>
        <taxon>Spermatophyta</taxon>
        <taxon>Magnoliopsida</taxon>
        <taxon>Liliopsida</taxon>
        <taxon>Poales</taxon>
        <taxon>Poaceae</taxon>
        <taxon>BOP clade</taxon>
        <taxon>Pooideae</taxon>
        <taxon>Triticodae</taxon>
        <taxon>Triticeae</taxon>
        <taxon>Triticinae</taxon>
        <taxon>Triticum</taxon>
    </lineage>
</organism>
<protein>
    <submittedName>
        <fullName evidence="1">Uncharacterized protein</fullName>
    </submittedName>
</protein>
<dbReference type="Gramene" id="TuG1812G0600003056.01.T01">
    <property type="protein sequence ID" value="TuG1812G0600003056.01.T01.cds427017"/>
    <property type="gene ID" value="TuG1812G0600003056.01"/>
</dbReference>
<proteinExistence type="predicted"/>
<reference evidence="1" key="3">
    <citation type="submission" date="2022-06" db="UniProtKB">
        <authorList>
            <consortium name="EnsemblPlants"/>
        </authorList>
    </citation>
    <scope>IDENTIFICATION</scope>
</reference>
<dbReference type="AlphaFoldDB" id="A0A8R7UW22"/>
<name>A0A8R7UW22_TRIUA</name>
<reference evidence="2" key="1">
    <citation type="journal article" date="2013" name="Nature">
        <title>Draft genome of the wheat A-genome progenitor Triticum urartu.</title>
        <authorList>
            <person name="Ling H.Q."/>
            <person name="Zhao S."/>
            <person name="Liu D."/>
            <person name="Wang J."/>
            <person name="Sun H."/>
            <person name="Zhang C."/>
            <person name="Fan H."/>
            <person name="Li D."/>
            <person name="Dong L."/>
            <person name="Tao Y."/>
            <person name="Gao C."/>
            <person name="Wu H."/>
            <person name="Li Y."/>
            <person name="Cui Y."/>
            <person name="Guo X."/>
            <person name="Zheng S."/>
            <person name="Wang B."/>
            <person name="Yu K."/>
            <person name="Liang Q."/>
            <person name="Yang W."/>
            <person name="Lou X."/>
            <person name="Chen J."/>
            <person name="Feng M."/>
            <person name="Jian J."/>
            <person name="Zhang X."/>
            <person name="Luo G."/>
            <person name="Jiang Y."/>
            <person name="Liu J."/>
            <person name="Wang Z."/>
            <person name="Sha Y."/>
            <person name="Zhang B."/>
            <person name="Wu H."/>
            <person name="Tang D."/>
            <person name="Shen Q."/>
            <person name="Xue P."/>
            <person name="Zou S."/>
            <person name="Wang X."/>
            <person name="Liu X."/>
            <person name="Wang F."/>
            <person name="Yang Y."/>
            <person name="An X."/>
            <person name="Dong Z."/>
            <person name="Zhang K."/>
            <person name="Zhang X."/>
            <person name="Luo M.C."/>
            <person name="Dvorak J."/>
            <person name="Tong Y."/>
            <person name="Wang J."/>
            <person name="Yang H."/>
            <person name="Li Z."/>
            <person name="Wang D."/>
            <person name="Zhang A."/>
            <person name="Wang J."/>
        </authorList>
    </citation>
    <scope>NUCLEOTIDE SEQUENCE</scope>
    <source>
        <strain evidence="2">cv. G1812</strain>
    </source>
</reference>
<evidence type="ECO:0000313" key="1">
    <source>
        <dbReference type="EnsemblPlants" id="TuG1812G0600003056.01.T01.cds427017"/>
    </source>
</evidence>
<accession>A0A8R7UW22</accession>
<keyword evidence="2" id="KW-1185">Reference proteome</keyword>
<dbReference type="EnsemblPlants" id="TuG1812G0600003056.01.T01">
    <property type="protein sequence ID" value="TuG1812G0600003056.01.T01.cds427017"/>
    <property type="gene ID" value="TuG1812G0600003056.01"/>
</dbReference>
<sequence>MDYEQVVEIEGEDLSKLGKSEYLVQYPTSSYEDVGEVIPTPPLLAEEVQRFSLRNL</sequence>